<dbReference type="EMBL" id="FQTY01000018">
    <property type="protein sequence ID" value="SHF06844.1"/>
    <property type="molecule type" value="Genomic_DNA"/>
</dbReference>
<sequence length="369" mass="40809">MKKILMFLLSLVLVVGMSTSVFATDNVSARIKSLDTKHEITEYAIEVLPKHLNALIGVGDLSGNVDEYSIGNSFTLFNVEQKTNSICFPVLQRGNIVAILEVVENQGEYNSSLSISFSRELNDLFEQRELNDFVLLTDGINLQAFNGERTIDVFKLYDDGVEVGELYYNFDLLISSLSNYLNQDDLRTDLKLTEARDLNLRTRAIDGPTSYRTLNVNGVSQSGNTCWAATCAAIINYYKGYSLSDIDVARYIFDDNWNQGGSWTNMKDAYNHWGLYPSQTGVISFTSVKNNINGGNPMHIRLTSGGSGHSVGLIGYEDWVGSPGGSNERILILLEPNGGVHRSVTLNSSGNFNYNLGGGAYSWSKTIEF</sequence>
<reference evidence="3" key="1">
    <citation type="submission" date="2016-11" db="EMBL/GenBank/DDBJ databases">
        <authorList>
            <person name="Varghese N."/>
            <person name="Submissions S."/>
        </authorList>
    </citation>
    <scope>NUCLEOTIDE SEQUENCE [LARGE SCALE GENOMIC DNA]</scope>
    <source>
        <strain evidence="3">DSM 18095</strain>
    </source>
</reference>
<evidence type="ECO:0000313" key="3">
    <source>
        <dbReference type="Proteomes" id="UP000184114"/>
    </source>
</evidence>
<keyword evidence="3" id="KW-1185">Reference proteome</keyword>
<evidence type="ECO:0000256" key="1">
    <source>
        <dbReference type="SAM" id="SignalP"/>
    </source>
</evidence>
<evidence type="ECO:0000313" key="2">
    <source>
        <dbReference type="EMBL" id="SHF06844.1"/>
    </source>
</evidence>
<name>A0A1M4YM14_9FIRM</name>
<accession>A0A1M4YM14</accession>
<dbReference type="AlphaFoldDB" id="A0A1M4YM14"/>
<dbReference type="InterPro" id="IPR037155">
    <property type="entry name" value="Staphopain_pro_sf"/>
</dbReference>
<dbReference type="Proteomes" id="UP000184114">
    <property type="component" value="Unassembled WGS sequence"/>
</dbReference>
<dbReference type="Gene3D" id="3.90.70.10">
    <property type="entry name" value="Cysteine proteinases"/>
    <property type="match status" value="1"/>
</dbReference>
<protein>
    <submittedName>
        <fullName evidence="2">Peptidase_C39 like family protein</fullName>
    </submittedName>
</protein>
<dbReference type="Gene3D" id="3.10.500.10">
    <property type="entry name" value="Staphopain proregion domain"/>
    <property type="match status" value="1"/>
</dbReference>
<feature type="chain" id="PRO_5012318891" evidence="1">
    <location>
        <begin position="24"/>
        <end position="369"/>
    </location>
</feature>
<keyword evidence="1" id="KW-0732">Signal</keyword>
<organism evidence="2 3">
    <name type="scientific">Tissierella praeacuta DSM 18095</name>
    <dbReference type="NCBI Taxonomy" id="1123404"/>
    <lineage>
        <taxon>Bacteria</taxon>
        <taxon>Bacillati</taxon>
        <taxon>Bacillota</taxon>
        <taxon>Tissierellia</taxon>
        <taxon>Tissierellales</taxon>
        <taxon>Tissierellaceae</taxon>
        <taxon>Tissierella</taxon>
    </lineage>
</organism>
<gene>
    <name evidence="2" type="ORF">SAMN02745784_02693</name>
</gene>
<dbReference type="InterPro" id="IPR022118">
    <property type="entry name" value="Peptidase_C70_AvrRpt2"/>
</dbReference>
<dbReference type="STRING" id="1123404.SAMN02745784_02693"/>
<feature type="signal peptide" evidence="1">
    <location>
        <begin position="1"/>
        <end position="23"/>
    </location>
</feature>
<dbReference type="Pfam" id="PF12385">
    <property type="entry name" value="Peptidase_C70"/>
    <property type="match status" value="1"/>
</dbReference>
<proteinExistence type="predicted"/>